<keyword evidence="3" id="KW-0731">Sigma factor</keyword>
<evidence type="ECO:0000313" key="7">
    <source>
        <dbReference type="EMBL" id="SEL28200.1"/>
    </source>
</evidence>
<organism evidence="7 8">
    <name type="scientific">Parapedobacter koreensis</name>
    <dbReference type="NCBI Taxonomy" id="332977"/>
    <lineage>
        <taxon>Bacteria</taxon>
        <taxon>Pseudomonadati</taxon>
        <taxon>Bacteroidota</taxon>
        <taxon>Sphingobacteriia</taxon>
        <taxon>Sphingobacteriales</taxon>
        <taxon>Sphingobacteriaceae</taxon>
        <taxon>Parapedobacter</taxon>
    </lineage>
</organism>
<feature type="domain" description="RNA polymerase sigma-70 region 2" evidence="5">
    <location>
        <begin position="14"/>
        <end position="75"/>
    </location>
</feature>
<keyword evidence="4" id="KW-0804">Transcription</keyword>
<evidence type="ECO:0000256" key="4">
    <source>
        <dbReference type="ARBA" id="ARBA00023163"/>
    </source>
</evidence>
<evidence type="ECO:0000256" key="3">
    <source>
        <dbReference type="ARBA" id="ARBA00023082"/>
    </source>
</evidence>
<dbReference type="PANTHER" id="PTHR43133">
    <property type="entry name" value="RNA POLYMERASE ECF-TYPE SIGMA FACTO"/>
    <property type="match status" value="1"/>
</dbReference>
<evidence type="ECO:0000259" key="5">
    <source>
        <dbReference type="Pfam" id="PF04542"/>
    </source>
</evidence>
<name>A0A1H7NX63_9SPHI</name>
<keyword evidence="8" id="KW-1185">Reference proteome</keyword>
<dbReference type="Gene3D" id="1.10.1740.10">
    <property type="match status" value="1"/>
</dbReference>
<feature type="domain" description="RNA polymerase sigma factor 70 region 4 type 2" evidence="6">
    <location>
        <begin position="108"/>
        <end position="159"/>
    </location>
</feature>
<dbReference type="CDD" id="cd06171">
    <property type="entry name" value="Sigma70_r4"/>
    <property type="match status" value="1"/>
</dbReference>
<accession>A0A1H7NX63</accession>
<dbReference type="Pfam" id="PF08281">
    <property type="entry name" value="Sigma70_r4_2"/>
    <property type="match status" value="1"/>
</dbReference>
<dbReference type="InterPro" id="IPR036388">
    <property type="entry name" value="WH-like_DNA-bd_sf"/>
</dbReference>
<evidence type="ECO:0000259" key="6">
    <source>
        <dbReference type="Pfam" id="PF08281"/>
    </source>
</evidence>
<dbReference type="PANTHER" id="PTHR43133:SF25">
    <property type="entry name" value="RNA POLYMERASE SIGMA FACTOR RFAY-RELATED"/>
    <property type="match status" value="1"/>
</dbReference>
<dbReference type="InterPro" id="IPR013325">
    <property type="entry name" value="RNA_pol_sigma_r2"/>
</dbReference>
<dbReference type="NCBIfam" id="TIGR02937">
    <property type="entry name" value="sigma70-ECF"/>
    <property type="match status" value="1"/>
</dbReference>
<sequence>MNKIEFNTKVVQEANSLSNYAFYFTRDEENANDLVQDTLLKAFSYYNKFKEGTNLQAWLYTILKNTFINYYRRKVKTNAIILKSNTISSSDLFKSSLRNTAEGKFVMEDIEHALSKLSAEYYYPFSMYYEGYKYHEIADHFRIPIGTVKTRIHVARQQLKKKLKPYSTEN</sequence>
<dbReference type="RefSeq" id="WP_090605663.1">
    <property type="nucleotide sequence ID" value="NZ_FNZR01000004.1"/>
</dbReference>
<reference evidence="8" key="1">
    <citation type="submission" date="2016-10" db="EMBL/GenBank/DDBJ databases">
        <authorList>
            <person name="Varghese N."/>
            <person name="Submissions S."/>
        </authorList>
    </citation>
    <scope>NUCLEOTIDE SEQUENCE [LARGE SCALE GENOMIC DNA]</scope>
    <source>
        <strain evidence="8">Jip14</strain>
    </source>
</reference>
<dbReference type="GO" id="GO:0006352">
    <property type="term" value="P:DNA-templated transcription initiation"/>
    <property type="evidence" value="ECO:0007669"/>
    <property type="project" value="InterPro"/>
</dbReference>
<proteinExistence type="inferred from homology"/>
<dbReference type="AlphaFoldDB" id="A0A1H7NX63"/>
<comment type="similarity">
    <text evidence="1">Belongs to the sigma-70 factor family. ECF subfamily.</text>
</comment>
<keyword evidence="2" id="KW-0805">Transcription regulation</keyword>
<dbReference type="InterPro" id="IPR007627">
    <property type="entry name" value="RNA_pol_sigma70_r2"/>
</dbReference>
<protein>
    <submittedName>
        <fullName evidence="7">RNA polymerase sigma-70 factor, ECF subfamily</fullName>
    </submittedName>
</protein>
<dbReference type="OrthoDB" id="9803470at2"/>
<dbReference type="InterPro" id="IPR013249">
    <property type="entry name" value="RNA_pol_sigma70_r4_t2"/>
</dbReference>
<dbReference type="GO" id="GO:0003677">
    <property type="term" value="F:DNA binding"/>
    <property type="evidence" value="ECO:0007669"/>
    <property type="project" value="InterPro"/>
</dbReference>
<dbReference type="InterPro" id="IPR013324">
    <property type="entry name" value="RNA_pol_sigma_r3/r4-like"/>
</dbReference>
<dbReference type="SUPFAM" id="SSF88946">
    <property type="entry name" value="Sigma2 domain of RNA polymerase sigma factors"/>
    <property type="match status" value="1"/>
</dbReference>
<evidence type="ECO:0000256" key="2">
    <source>
        <dbReference type="ARBA" id="ARBA00023015"/>
    </source>
</evidence>
<evidence type="ECO:0000313" key="8">
    <source>
        <dbReference type="Proteomes" id="UP000198916"/>
    </source>
</evidence>
<dbReference type="EMBL" id="FNZR01000004">
    <property type="protein sequence ID" value="SEL28200.1"/>
    <property type="molecule type" value="Genomic_DNA"/>
</dbReference>
<dbReference type="SUPFAM" id="SSF88659">
    <property type="entry name" value="Sigma3 and sigma4 domains of RNA polymerase sigma factors"/>
    <property type="match status" value="1"/>
</dbReference>
<dbReference type="Proteomes" id="UP000198916">
    <property type="component" value="Unassembled WGS sequence"/>
</dbReference>
<dbReference type="Gene3D" id="1.10.10.10">
    <property type="entry name" value="Winged helix-like DNA-binding domain superfamily/Winged helix DNA-binding domain"/>
    <property type="match status" value="1"/>
</dbReference>
<dbReference type="InterPro" id="IPR039425">
    <property type="entry name" value="RNA_pol_sigma-70-like"/>
</dbReference>
<gene>
    <name evidence="7" type="ORF">SAMN05421740_104135</name>
</gene>
<dbReference type="Pfam" id="PF04542">
    <property type="entry name" value="Sigma70_r2"/>
    <property type="match status" value="1"/>
</dbReference>
<evidence type="ECO:0000256" key="1">
    <source>
        <dbReference type="ARBA" id="ARBA00010641"/>
    </source>
</evidence>
<dbReference type="GO" id="GO:0016987">
    <property type="term" value="F:sigma factor activity"/>
    <property type="evidence" value="ECO:0007669"/>
    <property type="project" value="UniProtKB-KW"/>
</dbReference>
<dbReference type="STRING" id="332977.SAMN05421740_104135"/>
<dbReference type="InterPro" id="IPR014284">
    <property type="entry name" value="RNA_pol_sigma-70_dom"/>
</dbReference>